<dbReference type="FunFam" id="2.40.100.10:FF:000108">
    <property type="entry name" value="Peptidyl-prolyl cis-trans isomerase, putative"/>
    <property type="match status" value="1"/>
</dbReference>
<name>A0AAD9MUD4_9ANNE</name>
<comment type="similarity">
    <text evidence="2">Belongs to the cyclophilin-type PPIase family.</text>
</comment>
<dbReference type="Pfam" id="PF00160">
    <property type="entry name" value="Pro_isomerase"/>
    <property type="match status" value="1"/>
</dbReference>
<evidence type="ECO:0000256" key="5">
    <source>
        <dbReference type="ARBA" id="ARBA00042090"/>
    </source>
</evidence>
<feature type="compositionally biased region" description="Basic and acidic residues" evidence="7">
    <location>
        <begin position="145"/>
        <end position="155"/>
    </location>
</feature>
<evidence type="ECO:0000256" key="7">
    <source>
        <dbReference type="SAM" id="MobiDB-lite"/>
    </source>
</evidence>
<feature type="compositionally biased region" description="Basic and acidic residues" evidence="7">
    <location>
        <begin position="442"/>
        <end position="455"/>
    </location>
</feature>
<dbReference type="Gene3D" id="2.40.100.10">
    <property type="entry name" value="Cyclophilin-like"/>
    <property type="match status" value="1"/>
</dbReference>
<evidence type="ECO:0000256" key="6">
    <source>
        <dbReference type="ARBA" id="ARBA00046368"/>
    </source>
</evidence>
<dbReference type="PANTHER" id="PTHR45625">
    <property type="entry name" value="PEPTIDYL-PROLYL CIS-TRANS ISOMERASE-RELATED"/>
    <property type="match status" value="1"/>
</dbReference>
<evidence type="ECO:0000256" key="3">
    <source>
        <dbReference type="ARBA" id="ARBA00023242"/>
    </source>
</evidence>
<feature type="compositionally biased region" description="Basic and acidic residues" evidence="7">
    <location>
        <begin position="237"/>
        <end position="275"/>
    </location>
</feature>
<feature type="non-terminal residue" evidence="9">
    <location>
        <position position="1"/>
    </location>
</feature>
<dbReference type="AlphaFoldDB" id="A0AAD9MUD4"/>
<accession>A0AAD9MUD4</accession>
<evidence type="ECO:0000313" key="10">
    <source>
        <dbReference type="Proteomes" id="UP001208570"/>
    </source>
</evidence>
<sequence>QDEFHSRLRFNHRGLVAMANAGLNDNASQFFFTLGATPELDRKHTIFGKVAGNTIYNMLKLNEAETNSDDRPLYPHQITKTKILYNPFEDIVPRVNNKEGKEEDNKKNKKSKVKATNLLSFGEEAEEDEEEVNKVVKVMKHKSKSSHDLLNDKKLSSIPAIEVPGMETNKRTHQQSESSDSSVLSEEEMTQSEKDAMKERIRKKLKRDDTSTAKVDKEPEERKEKKEEKKRMRHNSGKSDDKRSNSKEKKRKSDVVEEERQSGYEDVTHDERVNREQSTQSDEGKCEESNDNLSKLEKLKQEAKMLRRELINKKKTTDMPAEEKGKKSQNEVLLAYEEERKKYMDRKIKKNKSTREKETLAILAKFQSKLSATRRIMEYEEEDEEEEVEEKKADTEEDDPSDLSWMNHKLKFDSHSSKVIDPNVTDSDRYEIFDPRNPLTQRRREASKKAMKEKR</sequence>
<dbReference type="GO" id="GO:0003755">
    <property type="term" value="F:peptidyl-prolyl cis-trans isomerase activity"/>
    <property type="evidence" value="ECO:0007669"/>
    <property type="project" value="InterPro"/>
</dbReference>
<comment type="subunit">
    <text evidence="6">Part of the activated spliceosome B/catalytic step 1 spliceosome, one of the forms of the spliceosome which has a well-formed active site but still cannot catalyze the branching reaction and is composed at least of 52 proteins, the U2, U5 and U6 snRNAs and the pre-mRNA. Recruited during early steps of activated spliceosome B maturation, it is probably one of the first proteins released from this complex as he matures to the spliceosome C complex. Component of the minor spliceosome, which splices U12-type introns.</text>
</comment>
<reference evidence="9" key="1">
    <citation type="journal article" date="2023" name="Mol. Biol. Evol.">
        <title>Third-Generation Sequencing Reveals the Adaptive Role of the Epigenome in Three Deep-Sea Polychaetes.</title>
        <authorList>
            <person name="Perez M."/>
            <person name="Aroh O."/>
            <person name="Sun Y."/>
            <person name="Lan Y."/>
            <person name="Juniper S.K."/>
            <person name="Young C.R."/>
            <person name="Angers B."/>
            <person name="Qian P.Y."/>
        </authorList>
    </citation>
    <scope>NUCLEOTIDE SEQUENCE</scope>
    <source>
        <strain evidence="9">P08H-3</strain>
    </source>
</reference>
<dbReference type="EMBL" id="JAODUP010000756">
    <property type="protein sequence ID" value="KAK2144443.1"/>
    <property type="molecule type" value="Genomic_DNA"/>
</dbReference>
<feature type="region of interest" description="Disordered" evidence="7">
    <location>
        <begin position="141"/>
        <end position="333"/>
    </location>
</feature>
<organism evidence="9 10">
    <name type="scientific">Paralvinella palmiformis</name>
    <dbReference type="NCBI Taxonomy" id="53620"/>
    <lineage>
        <taxon>Eukaryota</taxon>
        <taxon>Metazoa</taxon>
        <taxon>Spiralia</taxon>
        <taxon>Lophotrochozoa</taxon>
        <taxon>Annelida</taxon>
        <taxon>Polychaeta</taxon>
        <taxon>Sedentaria</taxon>
        <taxon>Canalipalpata</taxon>
        <taxon>Terebellida</taxon>
        <taxon>Terebelliformia</taxon>
        <taxon>Alvinellidae</taxon>
        <taxon>Paralvinella</taxon>
    </lineage>
</organism>
<evidence type="ECO:0000256" key="1">
    <source>
        <dbReference type="ARBA" id="ARBA00004123"/>
    </source>
</evidence>
<feature type="region of interest" description="Disordered" evidence="7">
    <location>
        <begin position="376"/>
        <end position="455"/>
    </location>
</feature>
<evidence type="ECO:0000313" key="9">
    <source>
        <dbReference type="EMBL" id="KAK2144443.1"/>
    </source>
</evidence>
<dbReference type="PROSITE" id="PS50072">
    <property type="entry name" value="CSA_PPIASE_2"/>
    <property type="match status" value="1"/>
</dbReference>
<dbReference type="InterPro" id="IPR029000">
    <property type="entry name" value="Cyclophilin-like_dom_sf"/>
</dbReference>
<keyword evidence="3" id="KW-0539">Nucleus</keyword>
<keyword evidence="10" id="KW-1185">Reference proteome</keyword>
<dbReference type="InterPro" id="IPR044666">
    <property type="entry name" value="Cyclophilin_A-like"/>
</dbReference>
<proteinExistence type="inferred from homology"/>
<evidence type="ECO:0000256" key="4">
    <source>
        <dbReference type="ARBA" id="ARBA00040027"/>
    </source>
</evidence>
<comment type="caution">
    <text evidence="9">The sequence shown here is derived from an EMBL/GenBank/DDBJ whole genome shotgun (WGS) entry which is preliminary data.</text>
</comment>
<comment type="subcellular location">
    <subcellularLocation>
        <location evidence="1">Nucleus</location>
    </subcellularLocation>
</comment>
<feature type="compositionally biased region" description="Acidic residues" evidence="7">
    <location>
        <begin position="379"/>
        <end position="388"/>
    </location>
</feature>
<dbReference type="SUPFAM" id="SSF50891">
    <property type="entry name" value="Cyclophilin-like"/>
    <property type="match status" value="1"/>
</dbReference>
<dbReference type="PRINTS" id="PR00153">
    <property type="entry name" value="CSAPPISMRASE"/>
</dbReference>
<dbReference type="PANTHER" id="PTHR45625:SF6">
    <property type="entry name" value="SPLICEOSOME-ASSOCIATED PROTEIN CWC27 HOMOLOG"/>
    <property type="match status" value="1"/>
</dbReference>
<feature type="domain" description="PPIase cyclophilin-type" evidence="8">
    <location>
        <begin position="1"/>
        <end position="83"/>
    </location>
</feature>
<feature type="compositionally biased region" description="Basic and acidic residues" evidence="7">
    <location>
        <begin position="282"/>
        <end position="329"/>
    </location>
</feature>
<dbReference type="InterPro" id="IPR002130">
    <property type="entry name" value="Cyclophilin-type_PPIase_dom"/>
</dbReference>
<evidence type="ECO:0000259" key="8">
    <source>
        <dbReference type="PROSITE" id="PS50072"/>
    </source>
</evidence>
<dbReference type="GO" id="GO:0071013">
    <property type="term" value="C:catalytic step 2 spliceosome"/>
    <property type="evidence" value="ECO:0007669"/>
    <property type="project" value="TreeGrafter"/>
</dbReference>
<gene>
    <name evidence="9" type="ORF">LSH36_756g00050</name>
</gene>
<protein>
    <recommendedName>
        <fullName evidence="4">Spliceosome-associated protein CWC27 homolog</fullName>
    </recommendedName>
    <alternativeName>
        <fullName evidence="5">Probable inactive peptidyl-prolyl cis-trans isomerase CWC27 homolog</fullName>
    </alternativeName>
</protein>
<evidence type="ECO:0000256" key="2">
    <source>
        <dbReference type="ARBA" id="ARBA00007365"/>
    </source>
</evidence>
<dbReference type="Proteomes" id="UP001208570">
    <property type="component" value="Unassembled WGS sequence"/>
</dbReference>
<feature type="compositionally biased region" description="Basic and acidic residues" evidence="7">
    <location>
        <begin position="206"/>
        <end position="230"/>
    </location>
</feature>